<proteinExistence type="predicted"/>
<keyword evidence="2" id="KW-1185">Reference proteome</keyword>
<reference evidence="1" key="3">
    <citation type="submission" date="2023-05" db="EMBL/GenBank/DDBJ databases">
        <authorList>
            <person name="Smith C.H."/>
        </authorList>
    </citation>
    <scope>NUCLEOTIDE SEQUENCE</scope>
    <source>
        <strain evidence="1">CHS0354</strain>
        <tissue evidence="1">Mantle</tissue>
    </source>
</reference>
<evidence type="ECO:0000313" key="1">
    <source>
        <dbReference type="EMBL" id="KAK3604106.1"/>
    </source>
</evidence>
<accession>A0AAE0T5Q8</accession>
<reference evidence="1" key="1">
    <citation type="journal article" date="2021" name="Genome Biol. Evol.">
        <title>A High-Quality Reference Genome for a Parasitic Bivalve with Doubly Uniparental Inheritance (Bivalvia: Unionida).</title>
        <authorList>
            <person name="Smith C.H."/>
        </authorList>
    </citation>
    <scope>NUCLEOTIDE SEQUENCE</scope>
    <source>
        <strain evidence="1">CHS0354</strain>
    </source>
</reference>
<sequence>MPVVSLATTDSCGDPVKESMCKLAHDEVCLCYDVVIASVVCPNYCADRCGPVNRNVICPGPLDANLDNIGFYSTSSPSYVGLLIINFKTNYSKSTKMKKILTRSLVTWGHQH</sequence>
<dbReference type="AlphaFoldDB" id="A0AAE0T5Q8"/>
<name>A0AAE0T5Q8_9BIVA</name>
<gene>
    <name evidence="1" type="ORF">CHS0354_010503</name>
</gene>
<reference evidence="1" key="2">
    <citation type="journal article" date="2021" name="Genome Biol. Evol.">
        <title>Developing a high-quality reference genome for a parasitic bivalve with doubly uniparental inheritance (Bivalvia: Unionida).</title>
        <authorList>
            <person name="Smith C.H."/>
        </authorList>
    </citation>
    <scope>NUCLEOTIDE SEQUENCE</scope>
    <source>
        <strain evidence="1">CHS0354</strain>
        <tissue evidence="1">Mantle</tissue>
    </source>
</reference>
<protein>
    <submittedName>
        <fullName evidence="1">Uncharacterized protein</fullName>
    </submittedName>
</protein>
<organism evidence="1 2">
    <name type="scientific">Potamilus streckersoni</name>
    <dbReference type="NCBI Taxonomy" id="2493646"/>
    <lineage>
        <taxon>Eukaryota</taxon>
        <taxon>Metazoa</taxon>
        <taxon>Spiralia</taxon>
        <taxon>Lophotrochozoa</taxon>
        <taxon>Mollusca</taxon>
        <taxon>Bivalvia</taxon>
        <taxon>Autobranchia</taxon>
        <taxon>Heteroconchia</taxon>
        <taxon>Palaeoheterodonta</taxon>
        <taxon>Unionida</taxon>
        <taxon>Unionoidea</taxon>
        <taxon>Unionidae</taxon>
        <taxon>Ambleminae</taxon>
        <taxon>Lampsilini</taxon>
        <taxon>Potamilus</taxon>
    </lineage>
</organism>
<dbReference type="EMBL" id="JAEAOA010000662">
    <property type="protein sequence ID" value="KAK3604106.1"/>
    <property type="molecule type" value="Genomic_DNA"/>
</dbReference>
<feature type="non-terminal residue" evidence="1">
    <location>
        <position position="112"/>
    </location>
</feature>
<comment type="caution">
    <text evidence="1">The sequence shown here is derived from an EMBL/GenBank/DDBJ whole genome shotgun (WGS) entry which is preliminary data.</text>
</comment>
<evidence type="ECO:0000313" key="2">
    <source>
        <dbReference type="Proteomes" id="UP001195483"/>
    </source>
</evidence>
<dbReference type="Proteomes" id="UP001195483">
    <property type="component" value="Unassembled WGS sequence"/>
</dbReference>